<sequence>MSFRAYDLKTFFEYPALAFKLVCFEPFMCSSSQLGLRHRSWYRVQQVLYICGSITLVVNVSALVAGVFVPRATPEAELYSSSDSQVFEVLSVISYFCCGIYKMWSLFWRRHDILRVLEELKDLFPSVAKQRRIAELNEPGKDQIGSVAIYRLRYYEERSRASMRRLARFVINCYIYYNSVPILQLCYAFVIHQEKVIYKAQTNTWYPWHNHNDHSSFIGFMASFLTQAIAEYVSIVFIVCNENLFCFFTTQMLMHFNYLSSALSALDASAPDALLQLKALISYHNQLLRLVVRINSIFNLTFTLDLIITTLAISLMGLTMVLVNLTTAVMFSAGFSFFLILGYLFCKNGDELIRETMKVSSAIFYSNWYEGSYEYRRLIIFFIMRTEAPCKFQAYGYTSLSMETYMRILKLSYQLFTSFRAIK</sequence>
<feature type="transmembrane region" description="Helical" evidence="11">
    <location>
        <begin position="47"/>
        <end position="69"/>
    </location>
</feature>
<evidence type="ECO:0000256" key="3">
    <source>
        <dbReference type="ARBA" id="ARBA00022606"/>
    </source>
</evidence>
<evidence type="ECO:0000256" key="4">
    <source>
        <dbReference type="ARBA" id="ARBA00022692"/>
    </source>
</evidence>
<evidence type="ECO:0000313" key="12">
    <source>
        <dbReference type="EMBL" id="BBL77958.1"/>
    </source>
</evidence>
<feature type="transmembrane region" description="Helical" evidence="11">
    <location>
        <begin position="89"/>
        <end position="108"/>
    </location>
</feature>
<keyword evidence="5 11" id="KW-0552">Olfaction</keyword>
<dbReference type="PANTHER" id="PTHR21137">
    <property type="entry name" value="ODORANT RECEPTOR"/>
    <property type="match status" value="1"/>
</dbReference>
<dbReference type="GO" id="GO:0004984">
    <property type="term" value="F:olfactory receptor activity"/>
    <property type="evidence" value="ECO:0007669"/>
    <property type="project" value="InterPro"/>
</dbReference>
<comment type="subunit">
    <text evidence="10">Interacts with Orco. Complexes exist early in the endomembrane system in olfactory sensory neurons (OSNs), coupling these complexes to the conserved ciliary trafficking pathway.</text>
</comment>
<dbReference type="GO" id="GO:0005886">
    <property type="term" value="C:plasma membrane"/>
    <property type="evidence" value="ECO:0007669"/>
    <property type="project" value="UniProtKB-SubCell"/>
</dbReference>
<evidence type="ECO:0000256" key="7">
    <source>
        <dbReference type="ARBA" id="ARBA00023136"/>
    </source>
</evidence>
<dbReference type="EMBL" id="FX986102">
    <property type="protein sequence ID" value="BBL77958.1"/>
    <property type="molecule type" value="mRNA"/>
</dbReference>
<dbReference type="PANTHER" id="PTHR21137:SF44">
    <property type="entry name" value="ODORANT RECEPTOR 13A-RELATED"/>
    <property type="match status" value="1"/>
</dbReference>
<organism evidence="12">
    <name type="scientific">Bactrocera latifrons</name>
    <name type="common">Malaysian fruit fly</name>
    <name type="synonym">Chaetodacus latifrons</name>
    <dbReference type="NCBI Taxonomy" id="174628"/>
    <lineage>
        <taxon>Eukaryota</taxon>
        <taxon>Metazoa</taxon>
        <taxon>Ecdysozoa</taxon>
        <taxon>Arthropoda</taxon>
        <taxon>Hexapoda</taxon>
        <taxon>Insecta</taxon>
        <taxon>Pterygota</taxon>
        <taxon>Neoptera</taxon>
        <taxon>Endopterygota</taxon>
        <taxon>Diptera</taxon>
        <taxon>Brachycera</taxon>
        <taxon>Muscomorpha</taxon>
        <taxon>Tephritoidea</taxon>
        <taxon>Tephritidae</taxon>
        <taxon>Bactrocera</taxon>
        <taxon>Bactrocera</taxon>
    </lineage>
</organism>
<gene>
    <name evidence="12" type="primary">BlatOR69a-2</name>
</gene>
<comment type="subcellular location">
    <subcellularLocation>
        <location evidence="1 11">Cell membrane</location>
        <topology evidence="1 11">Multi-pass membrane protein</topology>
    </subcellularLocation>
</comment>
<dbReference type="OrthoDB" id="6617147at2759"/>
<evidence type="ECO:0000256" key="1">
    <source>
        <dbReference type="ARBA" id="ARBA00004651"/>
    </source>
</evidence>
<keyword evidence="9 11" id="KW-0807">Transducer</keyword>
<feature type="transmembrane region" description="Helical" evidence="11">
    <location>
        <begin position="217"/>
        <end position="240"/>
    </location>
</feature>
<accession>A0A5H2WXT7</accession>
<protein>
    <recommendedName>
        <fullName evidence="11">Odorant receptor</fullName>
    </recommendedName>
</protein>
<reference evidence="12" key="1">
    <citation type="journal article" date="2019" name="Comp. Biochem. Physiol. B, Biochem. Mol. Biol.">
        <title>Functional characterization of olfactory receptors in three Dacini fruit flies (Diptera: Tephritidae) that respond to 1-nonanol analogs as components in the rectal glands.</title>
        <authorList>
            <person name="Ono H."/>
            <person name="Miyazaki H."/>
            <person name="Mitsuno H."/>
            <person name="Ozaki K."/>
            <person name="Kanzaki R."/>
            <person name="Nishida R."/>
        </authorList>
    </citation>
    <scope>NUCLEOTIDE SEQUENCE</scope>
    <source>
        <tissue evidence="12">Chemosensory organs</tissue>
    </source>
</reference>
<dbReference type="GO" id="GO:0005549">
    <property type="term" value="F:odorant binding"/>
    <property type="evidence" value="ECO:0007669"/>
    <property type="project" value="InterPro"/>
</dbReference>
<evidence type="ECO:0000256" key="2">
    <source>
        <dbReference type="ARBA" id="ARBA00022475"/>
    </source>
</evidence>
<evidence type="ECO:0000256" key="6">
    <source>
        <dbReference type="ARBA" id="ARBA00022989"/>
    </source>
</evidence>
<keyword evidence="3 11" id="KW-0716">Sensory transduction</keyword>
<evidence type="ECO:0000256" key="9">
    <source>
        <dbReference type="ARBA" id="ARBA00023224"/>
    </source>
</evidence>
<name>A0A5H2WXT7_BACLA</name>
<keyword evidence="2" id="KW-1003">Cell membrane</keyword>
<comment type="similarity">
    <text evidence="11">Belongs to the insect chemoreceptor superfamily. Heteromeric odorant receptor channel (TC 1.A.69) family.</text>
</comment>
<dbReference type="Pfam" id="PF02949">
    <property type="entry name" value="7tm_6"/>
    <property type="match status" value="1"/>
</dbReference>
<feature type="transmembrane region" description="Helical" evidence="11">
    <location>
        <begin position="297"/>
        <end position="322"/>
    </location>
</feature>
<feature type="transmembrane region" description="Helical" evidence="11">
    <location>
        <begin position="328"/>
        <end position="346"/>
    </location>
</feature>
<dbReference type="AlphaFoldDB" id="A0A5H2WXT7"/>
<evidence type="ECO:0000256" key="8">
    <source>
        <dbReference type="ARBA" id="ARBA00023170"/>
    </source>
</evidence>
<feature type="transmembrane region" description="Helical" evidence="11">
    <location>
        <begin position="169"/>
        <end position="190"/>
    </location>
</feature>
<evidence type="ECO:0000256" key="5">
    <source>
        <dbReference type="ARBA" id="ARBA00022725"/>
    </source>
</evidence>
<evidence type="ECO:0000256" key="10">
    <source>
        <dbReference type="ARBA" id="ARBA00038679"/>
    </source>
</evidence>
<keyword evidence="7 11" id="KW-0472">Membrane</keyword>
<evidence type="ECO:0000256" key="11">
    <source>
        <dbReference type="RuleBase" id="RU351113"/>
    </source>
</evidence>
<keyword evidence="4 11" id="KW-0812">Transmembrane</keyword>
<dbReference type="InterPro" id="IPR004117">
    <property type="entry name" value="7tm6_olfct_rcpt"/>
</dbReference>
<keyword evidence="6 11" id="KW-1133">Transmembrane helix</keyword>
<comment type="caution">
    <text evidence="11">Lacks conserved residue(s) required for the propagation of feature annotation.</text>
</comment>
<dbReference type="GO" id="GO:0007165">
    <property type="term" value="P:signal transduction"/>
    <property type="evidence" value="ECO:0007669"/>
    <property type="project" value="UniProtKB-KW"/>
</dbReference>
<keyword evidence="8 11" id="KW-0675">Receptor</keyword>
<proteinExistence type="evidence at transcript level"/>